<reference evidence="2 3" key="1">
    <citation type="submission" date="2016-12" db="EMBL/GenBank/DDBJ databases">
        <authorList>
            <person name="Song W.-J."/>
            <person name="Kurnit D.M."/>
        </authorList>
    </citation>
    <scope>NUCLEOTIDE SEQUENCE [LARGE SCALE GENOMIC DNA]</scope>
    <source>
        <strain evidence="2 3">STM7296</strain>
    </source>
</reference>
<organism evidence="2 3">
    <name type="scientific">Paraburkholderia ribeironis</name>
    <dbReference type="NCBI Taxonomy" id="1247936"/>
    <lineage>
        <taxon>Bacteria</taxon>
        <taxon>Pseudomonadati</taxon>
        <taxon>Pseudomonadota</taxon>
        <taxon>Betaproteobacteria</taxon>
        <taxon>Burkholderiales</taxon>
        <taxon>Burkholderiaceae</taxon>
        <taxon>Paraburkholderia</taxon>
    </lineage>
</organism>
<dbReference type="AlphaFoldDB" id="A0A1N7RVM4"/>
<evidence type="ECO:0000313" key="3">
    <source>
        <dbReference type="Proteomes" id="UP000187012"/>
    </source>
</evidence>
<sequence>MFAALVVAFGQLALFVVAVRCRLWVFGGGRFVIGGFAGFVHGGPQRSTRVGASALTLVPCKMVAVEDALIAARRRPDASPRCGVRVHAAPRTRPRCICAVRAGDPRYLGLLRHPATGEVASGEQPALVMLFCTAMTFTNELTNQLTNKPTNQLTNEPTNQFTNDLEIDHLTAPFIQRTVEKNTDPVGVRNVDQLPESEPQL</sequence>
<feature type="region of interest" description="Disordered" evidence="1">
    <location>
        <begin position="181"/>
        <end position="201"/>
    </location>
</feature>
<dbReference type="Proteomes" id="UP000187012">
    <property type="component" value="Unassembled WGS sequence"/>
</dbReference>
<gene>
    <name evidence="2" type="ORF">BN2475_190090</name>
</gene>
<dbReference type="STRING" id="1247936.BN2475_190090"/>
<name>A0A1N7RVM4_9BURK</name>
<dbReference type="EMBL" id="CYGX02000019">
    <property type="protein sequence ID" value="SIT39155.1"/>
    <property type="molecule type" value="Genomic_DNA"/>
</dbReference>
<protein>
    <submittedName>
        <fullName evidence="2">Uncharacterized protein</fullName>
    </submittedName>
</protein>
<evidence type="ECO:0000256" key="1">
    <source>
        <dbReference type="SAM" id="MobiDB-lite"/>
    </source>
</evidence>
<keyword evidence="3" id="KW-1185">Reference proteome</keyword>
<proteinExistence type="predicted"/>
<accession>A0A1N7RVM4</accession>
<evidence type="ECO:0000313" key="2">
    <source>
        <dbReference type="EMBL" id="SIT39155.1"/>
    </source>
</evidence>